<dbReference type="InterPro" id="IPR035919">
    <property type="entry name" value="EAL_sf"/>
</dbReference>
<dbReference type="InterPro" id="IPR001789">
    <property type="entry name" value="Sig_transdc_resp-reg_receiver"/>
</dbReference>
<dbReference type="SMART" id="SM00267">
    <property type="entry name" value="GGDEF"/>
    <property type="match status" value="1"/>
</dbReference>
<dbReference type="NCBIfam" id="TIGR00254">
    <property type="entry name" value="GGDEF"/>
    <property type="match status" value="1"/>
</dbReference>
<keyword evidence="6" id="KW-1185">Reference proteome</keyword>
<dbReference type="InterPro" id="IPR011006">
    <property type="entry name" value="CheY-like_superfamily"/>
</dbReference>
<feature type="domain" description="Response regulatory" evidence="2">
    <location>
        <begin position="32"/>
        <end position="156"/>
    </location>
</feature>
<dbReference type="InterPro" id="IPR021800">
    <property type="entry name" value="DUF3369"/>
</dbReference>
<evidence type="ECO:0000259" key="4">
    <source>
        <dbReference type="PROSITE" id="PS50887"/>
    </source>
</evidence>
<dbReference type="InterPro" id="IPR029787">
    <property type="entry name" value="Nucleotide_cyclase"/>
</dbReference>
<dbReference type="OrthoDB" id="7251575at2"/>
<dbReference type="InterPro" id="IPR043128">
    <property type="entry name" value="Rev_trsase/Diguanyl_cyclase"/>
</dbReference>
<gene>
    <name evidence="5" type="ORF">DEW08_19630</name>
</gene>
<evidence type="ECO:0000313" key="5">
    <source>
        <dbReference type="EMBL" id="AWK88304.1"/>
    </source>
</evidence>
<dbReference type="CDD" id="cd01949">
    <property type="entry name" value="GGDEF"/>
    <property type="match status" value="1"/>
</dbReference>
<dbReference type="PANTHER" id="PTHR33121:SF70">
    <property type="entry name" value="SIGNALING PROTEIN YKOW"/>
    <property type="match status" value="1"/>
</dbReference>
<protein>
    <submittedName>
        <fullName evidence="5">Transcriptional regulator</fullName>
    </submittedName>
</protein>
<name>A0A2S2CUV3_9PROT</name>
<dbReference type="InterPro" id="IPR050706">
    <property type="entry name" value="Cyclic-di-GMP_PDE-like"/>
</dbReference>
<reference evidence="6" key="1">
    <citation type="submission" date="2018-05" db="EMBL/GenBank/DDBJ databases">
        <title>Azospirillum thermophila sp. nov., a novel isolated from hot spring.</title>
        <authorList>
            <person name="Zhao Z."/>
        </authorList>
    </citation>
    <scope>NUCLEOTIDE SEQUENCE [LARGE SCALE GENOMIC DNA]</scope>
    <source>
        <strain evidence="6">CFH 70021</strain>
    </source>
</reference>
<feature type="domain" description="GGDEF" evidence="4">
    <location>
        <begin position="357"/>
        <end position="486"/>
    </location>
</feature>
<dbReference type="CDD" id="cd01948">
    <property type="entry name" value="EAL"/>
    <property type="match status" value="1"/>
</dbReference>
<dbReference type="PROSITE" id="PS50110">
    <property type="entry name" value="RESPONSE_REGULATORY"/>
    <property type="match status" value="1"/>
</dbReference>
<evidence type="ECO:0000313" key="6">
    <source>
        <dbReference type="Proteomes" id="UP000245629"/>
    </source>
</evidence>
<organism evidence="5 6">
    <name type="scientific">Azospirillum thermophilum</name>
    <dbReference type="NCBI Taxonomy" id="2202148"/>
    <lineage>
        <taxon>Bacteria</taxon>
        <taxon>Pseudomonadati</taxon>
        <taxon>Pseudomonadota</taxon>
        <taxon>Alphaproteobacteria</taxon>
        <taxon>Rhodospirillales</taxon>
        <taxon>Azospirillaceae</taxon>
        <taxon>Azospirillum</taxon>
    </lineage>
</organism>
<dbReference type="Gene3D" id="3.30.70.270">
    <property type="match status" value="1"/>
</dbReference>
<dbReference type="AlphaFoldDB" id="A0A2S2CUV3"/>
<dbReference type="InterPro" id="IPR000160">
    <property type="entry name" value="GGDEF_dom"/>
</dbReference>
<dbReference type="SUPFAM" id="SSF52172">
    <property type="entry name" value="CheY-like"/>
    <property type="match status" value="1"/>
</dbReference>
<feature type="modified residue" description="4-aspartylphosphate" evidence="1">
    <location>
        <position position="87"/>
    </location>
</feature>
<dbReference type="SUPFAM" id="SSF55073">
    <property type="entry name" value="Nucleotide cyclase"/>
    <property type="match status" value="1"/>
</dbReference>
<sequence>MTGEFPAVPDDDVIEIIEDEAGSPLPGPAPWRILIVDDDEQVHASTRFALGEAQVLGRGFAFLHAYSAAEARVVLDREPEIAAVLLDVVMETDDAGLALVRWIREEKRLTTLRIILRTGQPGYAPELSVIQDYDINDYRTKAELTHARLVTTMTAALRSYQQIATIEASRHGLEKIVSASSSLFVSRSISLFAEGVLTQICGLFEVDRDGIVLASTRARDELPGPLASGEGPRVLAAAGRFAAHVGEPLEILPDGAVKRLVARALEQRDHVFTERDKVLFMTAPSGDDLAVHFTTAKPLAPVDRKLLELFSVNIALGFDSVRLFENVRSLAYRDPLTGLANRAGLAEALDQRLRDGRRTALVVVDIDGFHTVNDGLGPDVGDALLREVARRLVQTMPDGCPARLSSDSFAVLLDSGSDLAEMLGCLRKELSSPVTLADGEVPMSVSIGYCVAGPGCSGSDKALRAASMALKTAKRSGRGGIVAFDQSMQDRLRETLTVSRLLRGALERDELMLYVQPQIRLRDGRTSGAEALLRWRLPDGSMIPPATFIRAAEHSGQIVEIGAWVLAKACALLAGLTDRGIACPRMAVNVSPRQFRDPDFVRMAIGTVRRAGLSPSAIELEITESLLLDDREAMTGLLHDLRSEGFRIAVDDFGTGYSSLSYLQRLPVDCVKIDRSFVKSLESDRSARTIAACITRLGQELGLTTLAEGVETREQEAILRDLGCDEAQGFLYAAPMPAPALADWL</sequence>
<accession>A0A2S2CUV3</accession>
<dbReference type="SMART" id="SM00052">
    <property type="entry name" value="EAL"/>
    <property type="match status" value="1"/>
</dbReference>
<dbReference type="EMBL" id="CP029354">
    <property type="protein sequence ID" value="AWK88304.1"/>
    <property type="molecule type" value="Genomic_DNA"/>
</dbReference>
<dbReference type="InterPro" id="IPR001633">
    <property type="entry name" value="EAL_dom"/>
</dbReference>
<dbReference type="PROSITE" id="PS50883">
    <property type="entry name" value="EAL"/>
    <property type="match status" value="1"/>
</dbReference>
<evidence type="ECO:0000259" key="2">
    <source>
        <dbReference type="PROSITE" id="PS50110"/>
    </source>
</evidence>
<dbReference type="Pfam" id="PF11849">
    <property type="entry name" value="DUF3369"/>
    <property type="match status" value="1"/>
</dbReference>
<dbReference type="PANTHER" id="PTHR33121">
    <property type="entry name" value="CYCLIC DI-GMP PHOSPHODIESTERASE PDEF"/>
    <property type="match status" value="1"/>
</dbReference>
<dbReference type="GO" id="GO:0000160">
    <property type="term" value="P:phosphorelay signal transduction system"/>
    <property type="evidence" value="ECO:0007669"/>
    <property type="project" value="InterPro"/>
</dbReference>
<evidence type="ECO:0000256" key="1">
    <source>
        <dbReference type="PROSITE-ProRule" id="PRU00169"/>
    </source>
</evidence>
<dbReference type="Gene3D" id="3.20.20.450">
    <property type="entry name" value="EAL domain"/>
    <property type="match status" value="1"/>
</dbReference>
<dbReference type="Gene3D" id="3.40.50.2300">
    <property type="match status" value="1"/>
</dbReference>
<dbReference type="SUPFAM" id="SSF141868">
    <property type="entry name" value="EAL domain-like"/>
    <property type="match status" value="1"/>
</dbReference>
<dbReference type="RefSeq" id="WP_109330443.1">
    <property type="nucleotide sequence ID" value="NZ_CP029354.1"/>
</dbReference>
<evidence type="ECO:0000259" key="3">
    <source>
        <dbReference type="PROSITE" id="PS50883"/>
    </source>
</evidence>
<keyword evidence="1" id="KW-0597">Phosphoprotein</keyword>
<dbReference type="SMART" id="SM00448">
    <property type="entry name" value="REC"/>
    <property type="match status" value="1"/>
</dbReference>
<dbReference type="KEGG" id="azz:DEW08_19630"/>
<dbReference type="Pfam" id="PF00563">
    <property type="entry name" value="EAL"/>
    <property type="match status" value="1"/>
</dbReference>
<proteinExistence type="predicted"/>
<dbReference type="PROSITE" id="PS50887">
    <property type="entry name" value="GGDEF"/>
    <property type="match status" value="1"/>
</dbReference>
<feature type="domain" description="EAL" evidence="3">
    <location>
        <begin position="495"/>
        <end position="745"/>
    </location>
</feature>
<dbReference type="GO" id="GO:0071111">
    <property type="term" value="F:cyclic-guanylate-specific phosphodiesterase activity"/>
    <property type="evidence" value="ECO:0007669"/>
    <property type="project" value="InterPro"/>
</dbReference>
<dbReference type="Proteomes" id="UP000245629">
    <property type="component" value="Chromosome 3"/>
</dbReference>
<dbReference type="Pfam" id="PF00990">
    <property type="entry name" value="GGDEF"/>
    <property type="match status" value="1"/>
</dbReference>